<dbReference type="VEuPathDB" id="PiroplasmaDB:BOVATA_017440"/>
<comment type="caution">
    <text evidence="2">The sequence shown here is derived from an EMBL/GenBank/DDBJ whole genome shotgun (WGS) entry which is preliminary data.</text>
</comment>
<feature type="region of interest" description="Disordered" evidence="1">
    <location>
        <begin position="193"/>
        <end position="214"/>
    </location>
</feature>
<reference evidence="2 3" key="1">
    <citation type="journal article" date="2017" name="BMC Genomics">
        <title>Whole-genome assembly of Babesia ovata and comparative genomics between closely related pathogens.</title>
        <authorList>
            <person name="Yamagishi J."/>
            <person name="Asada M."/>
            <person name="Hakimi H."/>
            <person name="Tanaka T.Q."/>
            <person name="Sugimoto C."/>
            <person name="Kawazu S."/>
        </authorList>
    </citation>
    <scope>NUCLEOTIDE SEQUENCE [LARGE SCALE GENOMIC DNA]</scope>
    <source>
        <strain evidence="2 3">Miyake</strain>
    </source>
</reference>
<sequence>MSEEARPHDTGFTQSGSKLLHPFGRASASNRAAPGRVIGKVGIDITRVQGRCPLLQQRLEAETPDSGAHDGGEQEQAEQRTVAGEDHKQLSETRKAEENQVGPRNFFGGALVVGEAVGEAAELEEDPVGLGLLVTRPPLHAHVEVGVDVLHQPQHGGDKVKRHCGAEDLGASPESAHSLRVVGNEDLEHRHVESSQQVERHQRGDGEVEGPGNLHTLGCGVEIEDEDAIAAEGPVENEHQREGGAL</sequence>
<gene>
    <name evidence="2" type="ORF">BOVATA_017440</name>
</gene>
<evidence type="ECO:0000313" key="3">
    <source>
        <dbReference type="Proteomes" id="UP000236319"/>
    </source>
</evidence>
<protein>
    <submittedName>
        <fullName evidence="2">Uncharacterized protein</fullName>
    </submittedName>
</protein>
<dbReference type="OrthoDB" id="10603839at2759"/>
<organism evidence="2 3">
    <name type="scientific">Babesia ovata</name>
    <dbReference type="NCBI Taxonomy" id="189622"/>
    <lineage>
        <taxon>Eukaryota</taxon>
        <taxon>Sar</taxon>
        <taxon>Alveolata</taxon>
        <taxon>Apicomplexa</taxon>
        <taxon>Aconoidasida</taxon>
        <taxon>Piroplasmida</taxon>
        <taxon>Babesiidae</taxon>
        <taxon>Babesia</taxon>
    </lineage>
</organism>
<evidence type="ECO:0000313" key="2">
    <source>
        <dbReference type="EMBL" id="GBE60251.1"/>
    </source>
</evidence>
<dbReference type="AlphaFoldDB" id="A0A2H6KB81"/>
<dbReference type="RefSeq" id="XP_028866494.1">
    <property type="nucleotide sequence ID" value="XM_029010661.1"/>
</dbReference>
<feature type="compositionally biased region" description="Basic and acidic residues" evidence="1">
    <location>
        <begin position="193"/>
        <end position="206"/>
    </location>
</feature>
<feature type="compositionally biased region" description="Basic and acidic residues" evidence="1">
    <location>
        <begin position="83"/>
        <end position="98"/>
    </location>
</feature>
<feature type="region of interest" description="Disordered" evidence="1">
    <location>
        <begin position="61"/>
        <end position="99"/>
    </location>
</feature>
<feature type="region of interest" description="Disordered" evidence="1">
    <location>
        <begin position="1"/>
        <end position="35"/>
    </location>
</feature>
<dbReference type="EMBL" id="BDSA01000002">
    <property type="protein sequence ID" value="GBE60251.1"/>
    <property type="molecule type" value="Genomic_DNA"/>
</dbReference>
<feature type="region of interest" description="Disordered" evidence="1">
    <location>
        <begin position="226"/>
        <end position="246"/>
    </location>
</feature>
<keyword evidence="3" id="KW-1185">Reference proteome</keyword>
<accession>A0A2H6KB81</accession>
<feature type="compositionally biased region" description="Basic and acidic residues" evidence="1">
    <location>
        <begin position="236"/>
        <end position="246"/>
    </location>
</feature>
<proteinExistence type="predicted"/>
<evidence type="ECO:0000256" key="1">
    <source>
        <dbReference type="SAM" id="MobiDB-lite"/>
    </source>
</evidence>
<name>A0A2H6KB81_9APIC</name>
<dbReference type="GeneID" id="39874021"/>
<dbReference type="Proteomes" id="UP000236319">
    <property type="component" value="Unassembled WGS sequence"/>
</dbReference>